<reference evidence="1 2" key="1">
    <citation type="submission" date="2017-05" db="EMBL/GenBank/DDBJ databases">
        <authorList>
            <person name="Varghese N."/>
            <person name="Submissions S."/>
        </authorList>
    </citation>
    <scope>NUCLEOTIDE SEQUENCE [LARGE SCALE GENOMIC DNA]</scope>
    <source>
        <strain evidence="1 2">DSM 19036</strain>
    </source>
</reference>
<dbReference type="EMBL" id="FXTN01000003">
    <property type="protein sequence ID" value="SMO57796.1"/>
    <property type="molecule type" value="Genomic_DNA"/>
</dbReference>
<accession>A0A521CED8</accession>
<organism evidence="1 2">
    <name type="scientific">Pedobacter westerhofensis</name>
    <dbReference type="NCBI Taxonomy" id="425512"/>
    <lineage>
        <taxon>Bacteria</taxon>
        <taxon>Pseudomonadati</taxon>
        <taxon>Bacteroidota</taxon>
        <taxon>Sphingobacteriia</taxon>
        <taxon>Sphingobacteriales</taxon>
        <taxon>Sphingobacteriaceae</taxon>
        <taxon>Pedobacter</taxon>
    </lineage>
</organism>
<keyword evidence="2" id="KW-1185">Reference proteome</keyword>
<dbReference type="Pfam" id="PF08811">
    <property type="entry name" value="DUF1800"/>
    <property type="match status" value="1"/>
</dbReference>
<proteinExistence type="predicted"/>
<dbReference type="InterPro" id="IPR014917">
    <property type="entry name" value="DUF1800"/>
</dbReference>
<gene>
    <name evidence="1" type="ORF">SAMN06265348_103513</name>
</gene>
<evidence type="ECO:0000313" key="1">
    <source>
        <dbReference type="EMBL" id="SMO57796.1"/>
    </source>
</evidence>
<dbReference type="RefSeq" id="WP_246101421.1">
    <property type="nucleotide sequence ID" value="NZ_CBCSJO010000004.1"/>
</dbReference>
<sequence>MDRNENFLHIKHLYNRAGFGISYPDLHQLSRKKRSKVVDALFNNKEPAANLQVLSQDEFLAQQSLLATLGAKKEQTPEEKQQREDITKARNEKSRDLNISWLQQMMATPNSLLEKMTLFWHGHFACRANQPFYAQQLNNIQRNNALGNFKTLLIEVSKSPAMLDYLNNQQNRKGKPNENFSRELMELFTLGRGNYTEMDIKEAARAFTGWTYNKTGEFEFNPRVHDEKQKTFFGQTGLYDGEAIIDLILAKPETATFICRKLYVFFVNDTPNESHVKELAGYFYAQQYDIAAVMKKLFTADWFYAKENTGNKIKSPVEFLVNLSREFYVTYNKPQVLIQLQTSLGQYLFNPPNVAGWAGGKNWIDSSSLMLRMKIPSLVLNDGVLDFNGKADPEDEAVIALNRRAKPKPVKSYVNAKANWEKFLADLPKDMKQAELAAFLLQPAVGQKISDLVSANVNLKNTAIAVTSMPEYQLC</sequence>
<dbReference type="AlphaFoldDB" id="A0A521CED8"/>
<evidence type="ECO:0000313" key="2">
    <source>
        <dbReference type="Proteomes" id="UP000320300"/>
    </source>
</evidence>
<name>A0A521CED8_9SPHI</name>
<dbReference type="Proteomes" id="UP000320300">
    <property type="component" value="Unassembled WGS sequence"/>
</dbReference>
<protein>
    <submittedName>
        <fullName evidence="1">Uncharacterized conserved protein, DUF1800 family</fullName>
    </submittedName>
</protein>